<accession>A0A971M3Y0</accession>
<dbReference type="PROSITE" id="PS51257">
    <property type="entry name" value="PROKAR_LIPOPROTEIN"/>
    <property type="match status" value="1"/>
</dbReference>
<dbReference type="NCBIfam" id="NF040734">
    <property type="entry name" value="CC-COOH_SaoC"/>
    <property type="match status" value="1"/>
</dbReference>
<dbReference type="InterPro" id="IPR028994">
    <property type="entry name" value="Integrin_alpha_N"/>
</dbReference>
<feature type="chain" id="PRO_5036695579" description="VCBS repeat-containing protein" evidence="1">
    <location>
        <begin position="20"/>
        <end position="154"/>
    </location>
</feature>
<dbReference type="EMBL" id="JAAYEE010000133">
    <property type="protein sequence ID" value="NLW35455.1"/>
    <property type="molecule type" value="Genomic_DNA"/>
</dbReference>
<evidence type="ECO:0000313" key="2">
    <source>
        <dbReference type="EMBL" id="NLW35455.1"/>
    </source>
</evidence>
<evidence type="ECO:0008006" key="4">
    <source>
        <dbReference type="Google" id="ProtNLM"/>
    </source>
</evidence>
<comment type="caution">
    <text evidence="2">The sequence shown here is derived from an EMBL/GenBank/DDBJ whole genome shotgun (WGS) entry which is preliminary data.</text>
</comment>
<protein>
    <recommendedName>
        <fullName evidence="4">VCBS repeat-containing protein</fullName>
    </recommendedName>
</protein>
<reference evidence="2" key="2">
    <citation type="submission" date="2020-01" db="EMBL/GenBank/DDBJ databases">
        <authorList>
            <person name="Campanaro S."/>
        </authorList>
    </citation>
    <scope>NUCLEOTIDE SEQUENCE</scope>
    <source>
        <strain evidence="2">AS06rmzACSIP_7</strain>
    </source>
</reference>
<keyword evidence="1" id="KW-0732">Signal</keyword>
<dbReference type="AlphaFoldDB" id="A0A971M3Y0"/>
<organism evidence="2 3">
    <name type="scientific">Syntrophorhabdus aromaticivorans</name>
    <dbReference type="NCBI Taxonomy" id="328301"/>
    <lineage>
        <taxon>Bacteria</taxon>
        <taxon>Pseudomonadati</taxon>
        <taxon>Thermodesulfobacteriota</taxon>
        <taxon>Syntrophorhabdia</taxon>
        <taxon>Syntrophorhabdales</taxon>
        <taxon>Syntrophorhabdaceae</taxon>
        <taxon>Syntrophorhabdus</taxon>
    </lineage>
</organism>
<proteinExistence type="predicted"/>
<reference evidence="2" key="1">
    <citation type="journal article" date="2020" name="Biotechnol. Biofuels">
        <title>New insights from the biogas microbiome by comprehensive genome-resolved metagenomics of nearly 1600 species originating from multiple anaerobic digesters.</title>
        <authorList>
            <person name="Campanaro S."/>
            <person name="Treu L."/>
            <person name="Rodriguez-R L.M."/>
            <person name="Kovalovszki A."/>
            <person name="Ziels R.M."/>
            <person name="Maus I."/>
            <person name="Zhu X."/>
            <person name="Kougias P.G."/>
            <person name="Basile A."/>
            <person name="Luo G."/>
            <person name="Schluter A."/>
            <person name="Konstantinidis K.T."/>
            <person name="Angelidaki I."/>
        </authorList>
    </citation>
    <scope>NUCLEOTIDE SEQUENCE</scope>
    <source>
        <strain evidence="2">AS06rmzACSIP_7</strain>
    </source>
</reference>
<sequence length="154" mass="17400">MKIRLFLLSAMLLSLFACQDRPQNGQAEGDKNALEASPLHQYFARSYPDKQALVWAFHDVNNDGRDDLILIYRLDRERNAMRVILSTGRTYTITNDVPAPFSNQIITFKSIDEKPPVEFIVQGMKGTNMGYAVYRIENSKLVDLFSEGMAGCCG</sequence>
<evidence type="ECO:0000256" key="1">
    <source>
        <dbReference type="SAM" id="SignalP"/>
    </source>
</evidence>
<feature type="signal peptide" evidence="1">
    <location>
        <begin position="1"/>
        <end position="19"/>
    </location>
</feature>
<evidence type="ECO:0000313" key="3">
    <source>
        <dbReference type="Proteomes" id="UP000777265"/>
    </source>
</evidence>
<dbReference type="Proteomes" id="UP000777265">
    <property type="component" value="Unassembled WGS sequence"/>
</dbReference>
<gene>
    <name evidence="2" type="ORF">GXY80_08245</name>
</gene>
<name>A0A971M3Y0_9BACT</name>
<dbReference type="SUPFAM" id="SSF69318">
    <property type="entry name" value="Integrin alpha N-terminal domain"/>
    <property type="match status" value="1"/>
</dbReference>